<dbReference type="EMBL" id="AVOT02052639">
    <property type="protein sequence ID" value="MBW0547559.1"/>
    <property type="molecule type" value="Genomic_DNA"/>
</dbReference>
<sequence>MNYHKIIKQDEIQASRFFAVKVESFSNLIETIKNTLWQDYQYRSVLQDLGKGKLVQDYNLDSSSQLLLLKDLVVVPNDTTIQLSILQRRHESPLAGHPGQEKTLNLVKRDLHCDRGSLFVSSFWTNLHHQLKISRYLSDAYHSENDEQKERVNQIIEQYLWIYISYHQDYWHTWLPLSELAYNRSDHSSTKQSENTSGKLSIRIALVQKDVKRELEFSINRFQRYAETGRASPPVYNPGDMVWISSKNIKSTRLTKKLSDRWLGPFPILKKVSSNAYHPKLPSQGKYIHTVFHISLFELVKTSKIPDWHQEPPLPTIIEEEKEWEVSQILDFKIKRGKLWYLLEWKGFSKDTARSTLEPTEILKKVPELVKDLHSLS</sequence>
<dbReference type="InterPro" id="IPR050951">
    <property type="entry name" value="Retrovirus_Pol_polyprotein"/>
</dbReference>
<dbReference type="CDD" id="cd00024">
    <property type="entry name" value="CD_CSD"/>
    <property type="match status" value="1"/>
</dbReference>
<evidence type="ECO:0000313" key="2">
    <source>
        <dbReference type="EMBL" id="MBW0547559.1"/>
    </source>
</evidence>
<dbReference type="AlphaFoldDB" id="A0A9Q3IPE8"/>
<proteinExistence type="predicted"/>
<comment type="caution">
    <text evidence="2">The sequence shown here is derived from an EMBL/GenBank/DDBJ whole genome shotgun (WGS) entry which is preliminary data.</text>
</comment>
<evidence type="ECO:0000313" key="3">
    <source>
        <dbReference type="Proteomes" id="UP000765509"/>
    </source>
</evidence>
<protein>
    <recommendedName>
        <fullName evidence="1">Chromo domain-containing protein</fullName>
    </recommendedName>
</protein>
<dbReference type="Proteomes" id="UP000765509">
    <property type="component" value="Unassembled WGS sequence"/>
</dbReference>
<dbReference type="Pfam" id="PF24626">
    <property type="entry name" value="SH3_Tf2-1"/>
    <property type="match status" value="1"/>
</dbReference>
<dbReference type="OrthoDB" id="2505288at2759"/>
<dbReference type="GO" id="GO:0003676">
    <property type="term" value="F:nucleic acid binding"/>
    <property type="evidence" value="ECO:0007669"/>
    <property type="project" value="InterPro"/>
</dbReference>
<name>A0A9Q3IPE8_9BASI</name>
<dbReference type="GO" id="GO:0006338">
    <property type="term" value="P:chromatin remodeling"/>
    <property type="evidence" value="ECO:0007669"/>
    <property type="project" value="UniProtKB-ARBA"/>
</dbReference>
<organism evidence="2 3">
    <name type="scientific">Austropuccinia psidii MF-1</name>
    <dbReference type="NCBI Taxonomy" id="1389203"/>
    <lineage>
        <taxon>Eukaryota</taxon>
        <taxon>Fungi</taxon>
        <taxon>Dikarya</taxon>
        <taxon>Basidiomycota</taxon>
        <taxon>Pucciniomycotina</taxon>
        <taxon>Pucciniomycetes</taxon>
        <taxon>Pucciniales</taxon>
        <taxon>Sphaerophragmiaceae</taxon>
        <taxon>Austropuccinia</taxon>
    </lineage>
</organism>
<dbReference type="InterPro" id="IPR036397">
    <property type="entry name" value="RNaseH_sf"/>
</dbReference>
<dbReference type="SUPFAM" id="SSF54160">
    <property type="entry name" value="Chromo domain-like"/>
    <property type="match status" value="1"/>
</dbReference>
<dbReference type="InterPro" id="IPR000953">
    <property type="entry name" value="Chromo/chromo_shadow_dom"/>
</dbReference>
<evidence type="ECO:0000259" key="1">
    <source>
        <dbReference type="PROSITE" id="PS50013"/>
    </source>
</evidence>
<dbReference type="InterPro" id="IPR016197">
    <property type="entry name" value="Chromo-like_dom_sf"/>
</dbReference>
<dbReference type="Gene3D" id="3.30.420.10">
    <property type="entry name" value="Ribonuclease H-like superfamily/Ribonuclease H"/>
    <property type="match status" value="1"/>
</dbReference>
<keyword evidence="3" id="KW-1185">Reference proteome</keyword>
<feature type="domain" description="Chromo" evidence="1">
    <location>
        <begin position="324"/>
        <end position="377"/>
    </location>
</feature>
<dbReference type="InterPro" id="IPR012337">
    <property type="entry name" value="RNaseH-like_sf"/>
</dbReference>
<dbReference type="InterPro" id="IPR056924">
    <property type="entry name" value="SH3_Tf2-1"/>
</dbReference>
<dbReference type="SUPFAM" id="SSF53098">
    <property type="entry name" value="Ribonuclease H-like"/>
    <property type="match status" value="1"/>
</dbReference>
<dbReference type="PANTHER" id="PTHR37984:SF15">
    <property type="entry name" value="INTEGRASE CATALYTIC DOMAIN-CONTAINING PROTEIN"/>
    <property type="match status" value="1"/>
</dbReference>
<reference evidence="2" key="1">
    <citation type="submission" date="2021-03" db="EMBL/GenBank/DDBJ databases">
        <title>Draft genome sequence of rust myrtle Austropuccinia psidii MF-1, a brazilian biotype.</title>
        <authorList>
            <person name="Quecine M.C."/>
            <person name="Pachon D.M.R."/>
            <person name="Bonatelli M.L."/>
            <person name="Correr F.H."/>
            <person name="Franceschini L.M."/>
            <person name="Leite T.F."/>
            <person name="Margarido G.R.A."/>
            <person name="Almeida C.A."/>
            <person name="Ferrarezi J.A."/>
            <person name="Labate C.A."/>
        </authorList>
    </citation>
    <scope>NUCLEOTIDE SEQUENCE</scope>
    <source>
        <strain evidence="2">MF-1</strain>
    </source>
</reference>
<gene>
    <name evidence="2" type="ORF">O181_087274</name>
</gene>
<dbReference type="Gene3D" id="2.40.50.40">
    <property type="match status" value="1"/>
</dbReference>
<dbReference type="PANTHER" id="PTHR37984">
    <property type="entry name" value="PROTEIN CBG26694"/>
    <property type="match status" value="1"/>
</dbReference>
<accession>A0A9Q3IPE8</accession>
<dbReference type="PROSITE" id="PS50013">
    <property type="entry name" value="CHROMO_2"/>
    <property type="match status" value="1"/>
</dbReference>